<reference evidence="1 2" key="1">
    <citation type="submission" date="2016-11" db="EMBL/GenBank/DDBJ databases">
        <authorList>
            <person name="Jaros S."/>
            <person name="Januszkiewicz K."/>
            <person name="Wedrychowicz H."/>
        </authorList>
    </citation>
    <scope>NUCLEOTIDE SEQUENCE [LARGE SCALE GENOMIC DNA]</scope>
    <source>
        <strain evidence="1 2">DSM 10068</strain>
    </source>
</reference>
<gene>
    <name evidence="1" type="ORF">SAMN02745823_02045</name>
</gene>
<protein>
    <recommendedName>
        <fullName evidence="3">Acetyltransferase (GNAT) domain-containing protein</fullName>
    </recommendedName>
</protein>
<name>A0A1M5XV10_9FIRM</name>
<evidence type="ECO:0000313" key="2">
    <source>
        <dbReference type="Proteomes" id="UP000183995"/>
    </source>
</evidence>
<keyword evidence="2" id="KW-1185">Reference proteome</keyword>
<dbReference type="Gene3D" id="3.40.630.30">
    <property type="match status" value="1"/>
</dbReference>
<accession>A0A1M5XV10</accession>
<evidence type="ECO:0008006" key="3">
    <source>
        <dbReference type="Google" id="ProtNLM"/>
    </source>
</evidence>
<evidence type="ECO:0000313" key="1">
    <source>
        <dbReference type="EMBL" id="SHI03378.1"/>
    </source>
</evidence>
<sequence>MTAEFRLATPHLILREMTQEDFPALAAILQDEQTMYAYNGAFSVRNGESHAL</sequence>
<dbReference type="InterPro" id="IPR016181">
    <property type="entry name" value="Acyl_CoA_acyltransferase"/>
</dbReference>
<organism evidence="1 2">
    <name type="scientific">Sporobacter termitidis DSM 10068</name>
    <dbReference type="NCBI Taxonomy" id="1123282"/>
    <lineage>
        <taxon>Bacteria</taxon>
        <taxon>Bacillati</taxon>
        <taxon>Bacillota</taxon>
        <taxon>Clostridia</taxon>
        <taxon>Eubacteriales</taxon>
        <taxon>Oscillospiraceae</taxon>
        <taxon>Sporobacter</taxon>
    </lineage>
</organism>
<dbReference type="Proteomes" id="UP000183995">
    <property type="component" value="Unassembled WGS sequence"/>
</dbReference>
<dbReference type="AlphaFoldDB" id="A0A1M5XV10"/>
<dbReference type="SUPFAM" id="SSF55729">
    <property type="entry name" value="Acyl-CoA N-acyltransferases (Nat)"/>
    <property type="match status" value="1"/>
</dbReference>
<dbReference type="EMBL" id="FQXV01000006">
    <property type="protein sequence ID" value="SHI03378.1"/>
    <property type="molecule type" value="Genomic_DNA"/>
</dbReference>
<proteinExistence type="predicted"/>